<evidence type="ECO:0000256" key="10">
    <source>
        <dbReference type="RuleBase" id="RU004439"/>
    </source>
</evidence>
<evidence type="ECO:0000256" key="12">
    <source>
        <dbReference type="SAM" id="SignalP"/>
    </source>
</evidence>
<dbReference type="Pfam" id="PF00129">
    <property type="entry name" value="MHC_I"/>
    <property type="match status" value="1"/>
</dbReference>
<feature type="domain" description="Ig-like" evidence="13">
    <location>
        <begin position="221"/>
        <end position="310"/>
    </location>
</feature>
<dbReference type="GO" id="GO:0006955">
    <property type="term" value="P:immune response"/>
    <property type="evidence" value="ECO:0007669"/>
    <property type="project" value="TreeGrafter"/>
</dbReference>
<keyword evidence="7 11" id="KW-0472">Membrane</keyword>
<keyword evidence="2" id="KW-0490">MHC I</keyword>
<protein>
    <submittedName>
        <fullName evidence="14">Major histocompatibility complex class I</fullName>
    </submittedName>
</protein>
<dbReference type="FunFam" id="3.30.500.10:FF:000001">
    <property type="entry name" value="H-2 class I histocompatibility antigen, alpha chain"/>
    <property type="match status" value="1"/>
</dbReference>
<dbReference type="FunFam" id="2.60.40.10:FF:000204">
    <property type="entry name" value="Major histocompatibility complex, class I-related protein"/>
    <property type="match status" value="1"/>
</dbReference>
<dbReference type="PROSITE" id="PS50835">
    <property type="entry name" value="IG_LIKE"/>
    <property type="match status" value="1"/>
</dbReference>
<dbReference type="Gene3D" id="2.60.40.10">
    <property type="entry name" value="Immunoglobulins"/>
    <property type="match status" value="1"/>
</dbReference>
<keyword evidence="8" id="KW-1015">Disulfide bond</keyword>
<keyword evidence="9" id="KW-0325">Glycoprotein</keyword>
<name>V9TQZ9_CAICR</name>
<dbReference type="InterPro" id="IPR036179">
    <property type="entry name" value="Ig-like_dom_sf"/>
</dbReference>
<evidence type="ECO:0000256" key="7">
    <source>
        <dbReference type="ARBA" id="ARBA00023136"/>
    </source>
</evidence>
<dbReference type="GO" id="GO:0042612">
    <property type="term" value="C:MHC class I protein complex"/>
    <property type="evidence" value="ECO:0007669"/>
    <property type="project" value="UniProtKB-KW"/>
</dbReference>
<evidence type="ECO:0000256" key="4">
    <source>
        <dbReference type="ARBA" id="ARBA00022729"/>
    </source>
</evidence>
<dbReference type="InterPro" id="IPR003597">
    <property type="entry name" value="Ig_C1-set"/>
</dbReference>
<evidence type="ECO:0000256" key="5">
    <source>
        <dbReference type="ARBA" id="ARBA00022859"/>
    </source>
</evidence>
<dbReference type="InterPro" id="IPR001039">
    <property type="entry name" value="MHC_I_a_a1/a2"/>
</dbReference>
<keyword evidence="4 12" id="KW-0732">Signal</keyword>
<feature type="chain" id="PRO_5004782337" evidence="12">
    <location>
        <begin position="20"/>
        <end position="350"/>
    </location>
</feature>
<evidence type="ECO:0000256" key="9">
    <source>
        <dbReference type="ARBA" id="ARBA00023180"/>
    </source>
</evidence>
<dbReference type="SUPFAM" id="SSF54452">
    <property type="entry name" value="MHC antigen-recognition domain"/>
    <property type="match status" value="1"/>
</dbReference>
<keyword evidence="5" id="KW-0391">Immunity</keyword>
<comment type="similarity">
    <text evidence="10">Belongs to the MHC class I family.</text>
</comment>
<dbReference type="SMART" id="SM00407">
    <property type="entry name" value="IGc1"/>
    <property type="match status" value="1"/>
</dbReference>
<dbReference type="GO" id="GO:0002474">
    <property type="term" value="P:antigen processing and presentation of peptide antigen via MHC class I"/>
    <property type="evidence" value="ECO:0007669"/>
    <property type="project" value="UniProtKB-KW"/>
</dbReference>
<dbReference type="Pfam" id="PF07654">
    <property type="entry name" value="C1-set"/>
    <property type="match status" value="1"/>
</dbReference>
<evidence type="ECO:0000256" key="6">
    <source>
        <dbReference type="ARBA" id="ARBA00022989"/>
    </source>
</evidence>
<evidence type="ECO:0000256" key="11">
    <source>
        <dbReference type="SAM" id="Phobius"/>
    </source>
</evidence>
<dbReference type="GO" id="GO:0009897">
    <property type="term" value="C:external side of plasma membrane"/>
    <property type="evidence" value="ECO:0007669"/>
    <property type="project" value="TreeGrafter"/>
</dbReference>
<evidence type="ECO:0000259" key="13">
    <source>
        <dbReference type="PROSITE" id="PS50835"/>
    </source>
</evidence>
<dbReference type="Gene3D" id="3.30.500.10">
    <property type="entry name" value="MHC class I-like antigen recognition-like"/>
    <property type="match status" value="1"/>
</dbReference>
<sequence length="350" mass="39021">MCAGCIVGLGILVPCLVAGLRETRETPQLNSTMVPSSSAGSHSYRHFYTGVSNPSPDVPGFTAVGYVDDQQILHYDSERQREEPRGDWVQGAVDPDFWDTETGSLRGWQGGFESNLVTLRYRYNQTRGSHTLQFMYGCEVGEDGGTGGYMQFGYDGGDFISYDLGARTWVAGTTQARVTQRRWNEDRILLQLTRSYLEETCVAWLRRYLQHGEAARQSKHPVAEVSHRPLSRDGRTALCCRVHGFYPRDVAVVWLKNGEAQPQETRSSWVLPSGDGTYQTWATIEIDPSSNHDYSCRVEHVSLGAALRVSWDKGRNKSNLMLIVGTVIGVIMLVIAGVGAAVHWRRCALH</sequence>
<evidence type="ECO:0000313" key="14">
    <source>
        <dbReference type="EMBL" id="AHC72440.1"/>
    </source>
</evidence>
<dbReference type="AlphaFoldDB" id="V9TQZ9"/>
<comment type="subcellular location">
    <subcellularLocation>
        <location evidence="1">Membrane</location>
        <topology evidence="1">Single-pass type I membrane protein</topology>
    </subcellularLocation>
</comment>
<dbReference type="InterPro" id="IPR007110">
    <property type="entry name" value="Ig-like_dom"/>
</dbReference>
<evidence type="ECO:0000256" key="8">
    <source>
        <dbReference type="ARBA" id="ARBA00023157"/>
    </source>
</evidence>
<dbReference type="PANTHER" id="PTHR16675:SF242">
    <property type="entry name" value="MAJOR HISTOCOMPATIBILITY COMPLEX CLASS I-RELATED GENE PROTEIN"/>
    <property type="match status" value="1"/>
</dbReference>
<keyword evidence="3 11" id="KW-0812">Transmembrane</keyword>
<keyword evidence="6 11" id="KW-1133">Transmembrane helix</keyword>
<dbReference type="InterPro" id="IPR011162">
    <property type="entry name" value="MHC_I/II-like_Ag-recog"/>
</dbReference>
<dbReference type="PROSITE" id="PS00290">
    <property type="entry name" value="IG_MHC"/>
    <property type="match status" value="1"/>
</dbReference>
<dbReference type="SUPFAM" id="SSF48726">
    <property type="entry name" value="Immunoglobulin"/>
    <property type="match status" value="1"/>
</dbReference>
<evidence type="ECO:0000256" key="2">
    <source>
        <dbReference type="ARBA" id="ARBA00022451"/>
    </source>
</evidence>
<dbReference type="InterPro" id="IPR037055">
    <property type="entry name" value="MHC_I-like_Ag-recog_sf"/>
</dbReference>
<organism evidence="14">
    <name type="scientific">Caiman crocodilus</name>
    <name type="common">Spectacled caiman</name>
    <name type="synonym">Caiman sclerops</name>
    <dbReference type="NCBI Taxonomy" id="8499"/>
    <lineage>
        <taxon>Eukaryota</taxon>
        <taxon>Metazoa</taxon>
        <taxon>Chordata</taxon>
        <taxon>Craniata</taxon>
        <taxon>Vertebrata</taxon>
        <taxon>Euteleostomi</taxon>
        <taxon>Archelosauria</taxon>
        <taxon>Archosauria</taxon>
        <taxon>Crocodylia</taxon>
        <taxon>Alligatoridae</taxon>
        <taxon>Caimaninae</taxon>
        <taxon>Caiman</taxon>
    </lineage>
</organism>
<dbReference type="InterPro" id="IPR050208">
    <property type="entry name" value="MHC_class-I_related"/>
</dbReference>
<proteinExistence type="evidence at transcript level"/>
<evidence type="ECO:0000256" key="3">
    <source>
        <dbReference type="ARBA" id="ARBA00022692"/>
    </source>
</evidence>
<dbReference type="InterPro" id="IPR003006">
    <property type="entry name" value="Ig/MHC_CS"/>
</dbReference>
<dbReference type="InterPro" id="IPR013783">
    <property type="entry name" value="Ig-like_fold"/>
</dbReference>
<reference evidence="14" key="1">
    <citation type="submission" date="2013-09" db="EMBL/GenBank/DDBJ databases">
        <title>Molecular analysis of the major histocompatibility complex in the spectacled caiman.</title>
        <authorList>
            <person name="Vitved L."/>
            <person name="Skjoedt K."/>
        </authorList>
    </citation>
    <scope>NUCLEOTIDE SEQUENCE</scope>
</reference>
<accession>V9TQZ9</accession>
<dbReference type="GO" id="GO:0005615">
    <property type="term" value="C:extracellular space"/>
    <property type="evidence" value="ECO:0007669"/>
    <property type="project" value="TreeGrafter"/>
</dbReference>
<evidence type="ECO:0000256" key="1">
    <source>
        <dbReference type="ARBA" id="ARBA00004479"/>
    </source>
</evidence>
<dbReference type="PANTHER" id="PTHR16675">
    <property type="entry name" value="MHC CLASS I-RELATED"/>
    <property type="match status" value="1"/>
</dbReference>
<dbReference type="PRINTS" id="PR01638">
    <property type="entry name" value="MHCCLASSI"/>
</dbReference>
<feature type="signal peptide" evidence="12">
    <location>
        <begin position="1"/>
        <end position="19"/>
    </location>
</feature>
<dbReference type="InterPro" id="IPR011161">
    <property type="entry name" value="MHC_I-like_Ag-recog"/>
</dbReference>
<dbReference type="EMBL" id="KF769542">
    <property type="protein sequence ID" value="AHC72440.1"/>
    <property type="molecule type" value="mRNA"/>
</dbReference>
<feature type="transmembrane region" description="Helical" evidence="11">
    <location>
        <begin position="320"/>
        <end position="344"/>
    </location>
</feature>